<dbReference type="EMBL" id="VSSQ01080212">
    <property type="protein sequence ID" value="MPN29488.1"/>
    <property type="molecule type" value="Genomic_DNA"/>
</dbReference>
<dbReference type="AlphaFoldDB" id="A0A645GRL0"/>
<gene>
    <name evidence="1" type="ORF">SDC9_176941</name>
</gene>
<organism evidence="1">
    <name type="scientific">bioreactor metagenome</name>
    <dbReference type="NCBI Taxonomy" id="1076179"/>
    <lineage>
        <taxon>unclassified sequences</taxon>
        <taxon>metagenomes</taxon>
        <taxon>ecological metagenomes</taxon>
    </lineage>
</organism>
<protein>
    <submittedName>
        <fullName evidence="1">Uncharacterized protein</fullName>
    </submittedName>
</protein>
<name>A0A645GRL0_9ZZZZ</name>
<reference evidence="1" key="1">
    <citation type="submission" date="2019-08" db="EMBL/GenBank/DDBJ databases">
        <authorList>
            <person name="Kucharzyk K."/>
            <person name="Murdoch R.W."/>
            <person name="Higgins S."/>
            <person name="Loffler F."/>
        </authorList>
    </citation>
    <scope>NUCLEOTIDE SEQUENCE</scope>
</reference>
<accession>A0A645GRL0</accession>
<sequence length="127" mass="14638">MSVQRRQNLFRQKQSVCADGQFSRGFRIGRAQFPAVGDELRRPFPERFDSGEFRRFRRREVFVSPVESQLQRAPVSRFQPRDIPPQGAKSALIRAKFEDFKCTIKRILIPRAFRVPGGGSAQRQSVG</sequence>
<proteinExistence type="predicted"/>
<evidence type="ECO:0000313" key="1">
    <source>
        <dbReference type="EMBL" id="MPN29488.1"/>
    </source>
</evidence>
<comment type="caution">
    <text evidence="1">The sequence shown here is derived from an EMBL/GenBank/DDBJ whole genome shotgun (WGS) entry which is preliminary data.</text>
</comment>